<keyword evidence="2" id="KW-0813">Transport</keyword>
<proteinExistence type="predicted"/>
<dbReference type="FunFam" id="1.20.1250.20:FF:000003">
    <property type="entry name" value="Solute carrier family 17 member 3"/>
    <property type="match status" value="1"/>
</dbReference>
<feature type="transmembrane region" description="Helical" evidence="8">
    <location>
        <begin position="195"/>
        <end position="216"/>
    </location>
</feature>
<dbReference type="InterPro" id="IPR020846">
    <property type="entry name" value="MFS_dom"/>
</dbReference>
<dbReference type="GO" id="GO:0006820">
    <property type="term" value="P:monoatomic anion transport"/>
    <property type="evidence" value="ECO:0007669"/>
    <property type="project" value="TreeGrafter"/>
</dbReference>
<dbReference type="AlphaFoldDB" id="A0A0M4EEJ2"/>
<reference evidence="10 11" key="1">
    <citation type="submission" date="2015-08" db="EMBL/GenBank/DDBJ databases">
        <title>Ancestral chromatin configuration constrains chromatin evolution on differentiating sex chromosomes in Drosophila.</title>
        <authorList>
            <person name="Zhou Q."/>
            <person name="Bachtrog D."/>
        </authorList>
    </citation>
    <scope>NUCLEOTIDE SEQUENCE [LARGE SCALE GENOMIC DNA]</scope>
    <source>
        <tissue evidence="10">Whole larvae</tissue>
    </source>
</reference>
<dbReference type="CDD" id="cd17318">
    <property type="entry name" value="MFS_SLC17"/>
    <property type="match status" value="1"/>
</dbReference>
<keyword evidence="6 8" id="KW-0472">Membrane</keyword>
<dbReference type="Gene3D" id="1.20.1250.20">
    <property type="entry name" value="MFS general substrate transporter like domains"/>
    <property type="match status" value="2"/>
</dbReference>
<feature type="transmembrane region" description="Helical" evidence="8">
    <location>
        <begin position="324"/>
        <end position="342"/>
    </location>
</feature>
<sequence length="528" mass="57774">MPEEVPAKGSILGKLVPARYVLAILGSIGMAIVYGLKVNLSVAMVAMVNHTATHRRQEENMSHMMTNVTSVNLVQECSPPGGASNVTAKVEDGPFDWSEPLQGTLLSCYFWGYLVSQIPLAHVAENFSAKWVMLFSVAINVVCTLLTPVMTEAHYSGLIIMRVLEGVGGGASFPAMHVMIAAWAPPSERMVMSTIIYVGTSAGTALSILLAGVLSANWGWRSIFYVMGALSCIWMVLWILLVQDNPKKQRLISPEERHMITSSLGTEQKTEHHPAVPWGKVFRSVPFWAILIAHTCNNFGWYMFLIEIPFYMKQVLKFNVASNAALSALPYFPMIIFSIFLGKMLDTLQSKGKISTTVARKTATSICTVIPGICLLILCFIGCRHYEAVTVMSVGIVAMGAMFSGFLSNHIDIAPNFAGTLVALTNTAATLPGIIVPLFVGFVTHGNVSTDRLQSLFYYQYISSSLQQNISAWRIIFGVTIVLFVLEFFVFTIFGSGAEQSWNRTGAQKEAEAKDEKTPLKETAVPKA</sequence>
<gene>
    <name evidence="10" type="ORF">Dbus_chr2Lg665</name>
</gene>
<dbReference type="GO" id="GO:0016020">
    <property type="term" value="C:membrane"/>
    <property type="evidence" value="ECO:0007669"/>
    <property type="project" value="UniProtKB-SubCell"/>
</dbReference>
<evidence type="ECO:0000313" key="10">
    <source>
        <dbReference type="EMBL" id="ALC38580.1"/>
    </source>
</evidence>
<feature type="transmembrane region" description="Helical" evidence="8">
    <location>
        <begin position="472"/>
        <end position="494"/>
    </location>
</feature>
<keyword evidence="11" id="KW-1185">Reference proteome</keyword>
<evidence type="ECO:0000256" key="1">
    <source>
        <dbReference type="ARBA" id="ARBA00004141"/>
    </source>
</evidence>
<evidence type="ECO:0000256" key="8">
    <source>
        <dbReference type="SAM" id="Phobius"/>
    </source>
</evidence>
<dbReference type="InterPro" id="IPR036259">
    <property type="entry name" value="MFS_trans_sf"/>
</dbReference>
<feature type="domain" description="Major facilitator superfamily (MFS) profile" evidence="9">
    <location>
        <begin position="27"/>
        <end position="499"/>
    </location>
</feature>
<name>A0A0M4EEJ2_DROBS</name>
<feature type="transmembrane region" description="Helical" evidence="8">
    <location>
        <begin position="222"/>
        <end position="242"/>
    </location>
</feature>
<evidence type="ECO:0000256" key="7">
    <source>
        <dbReference type="SAM" id="MobiDB-lite"/>
    </source>
</evidence>
<accession>A0A0M4EEJ2</accession>
<dbReference type="Pfam" id="PF07690">
    <property type="entry name" value="MFS_1"/>
    <property type="match status" value="1"/>
</dbReference>
<feature type="transmembrane region" description="Helical" evidence="8">
    <location>
        <begin position="163"/>
        <end position="183"/>
    </location>
</feature>
<evidence type="ECO:0000256" key="4">
    <source>
        <dbReference type="ARBA" id="ARBA00022847"/>
    </source>
</evidence>
<keyword evidence="4" id="KW-0769">Symport</keyword>
<dbReference type="InterPro" id="IPR050382">
    <property type="entry name" value="MFS_Na/Anion_cotransporter"/>
</dbReference>
<evidence type="ECO:0000256" key="6">
    <source>
        <dbReference type="ARBA" id="ARBA00023136"/>
    </source>
</evidence>
<feature type="transmembrane region" description="Helical" evidence="8">
    <location>
        <begin position="20"/>
        <end position="48"/>
    </location>
</feature>
<evidence type="ECO:0000259" key="9">
    <source>
        <dbReference type="PROSITE" id="PS50850"/>
    </source>
</evidence>
<keyword evidence="3 8" id="KW-0812">Transmembrane</keyword>
<protein>
    <submittedName>
        <fullName evidence="10">MFS3</fullName>
    </submittedName>
</protein>
<feature type="transmembrane region" description="Helical" evidence="8">
    <location>
        <begin position="363"/>
        <end position="383"/>
    </location>
</feature>
<evidence type="ECO:0000256" key="5">
    <source>
        <dbReference type="ARBA" id="ARBA00022989"/>
    </source>
</evidence>
<feature type="transmembrane region" description="Helical" evidence="8">
    <location>
        <begin position="421"/>
        <end position="443"/>
    </location>
</feature>
<feature type="compositionally biased region" description="Basic and acidic residues" evidence="7">
    <location>
        <begin position="507"/>
        <end position="520"/>
    </location>
</feature>
<keyword evidence="5 8" id="KW-1133">Transmembrane helix</keyword>
<feature type="region of interest" description="Disordered" evidence="7">
    <location>
        <begin position="505"/>
        <end position="528"/>
    </location>
</feature>
<dbReference type="EMBL" id="CP012523">
    <property type="protein sequence ID" value="ALC38580.1"/>
    <property type="molecule type" value="Genomic_DNA"/>
</dbReference>
<dbReference type="OrthoDB" id="2985014at2759"/>
<organism evidence="10 11">
    <name type="scientific">Drosophila busckii</name>
    <name type="common">Fruit fly</name>
    <dbReference type="NCBI Taxonomy" id="30019"/>
    <lineage>
        <taxon>Eukaryota</taxon>
        <taxon>Metazoa</taxon>
        <taxon>Ecdysozoa</taxon>
        <taxon>Arthropoda</taxon>
        <taxon>Hexapoda</taxon>
        <taxon>Insecta</taxon>
        <taxon>Pterygota</taxon>
        <taxon>Neoptera</taxon>
        <taxon>Endopterygota</taxon>
        <taxon>Diptera</taxon>
        <taxon>Brachycera</taxon>
        <taxon>Muscomorpha</taxon>
        <taxon>Ephydroidea</taxon>
        <taxon>Drosophilidae</taxon>
        <taxon>Drosophila</taxon>
    </lineage>
</organism>
<dbReference type="PROSITE" id="PS50850">
    <property type="entry name" value="MFS"/>
    <property type="match status" value="1"/>
</dbReference>
<dbReference type="PANTHER" id="PTHR11662:SF457">
    <property type="entry name" value="MAJOR FACILITATOR SUPERFAMILY TRANSPORTER 3"/>
    <property type="match status" value="1"/>
</dbReference>
<dbReference type="Proteomes" id="UP000494163">
    <property type="component" value="Chromosome 2L"/>
</dbReference>
<evidence type="ECO:0000256" key="2">
    <source>
        <dbReference type="ARBA" id="ARBA00022448"/>
    </source>
</evidence>
<evidence type="ECO:0000256" key="3">
    <source>
        <dbReference type="ARBA" id="ARBA00022692"/>
    </source>
</evidence>
<evidence type="ECO:0000313" key="11">
    <source>
        <dbReference type="Proteomes" id="UP000494163"/>
    </source>
</evidence>
<comment type="subcellular location">
    <subcellularLocation>
        <location evidence="1">Membrane</location>
        <topology evidence="1">Multi-pass membrane protein</topology>
    </subcellularLocation>
</comment>
<dbReference type="SUPFAM" id="SSF103473">
    <property type="entry name" value="MFS general substrate transporter"/>
    <property type="match status" value="1"/>
</dbReference>
<feature type="transmembrane region" description="Helical" evidence="8">
    <location>
        <begin position="389"/>
        <end position="409"/>
    </location>
</feature>
<dbReference type="PANTHER" id="PTHR11662">
    <property type="entry name" value="SOLUTE CARRIER FAMILY 17"/>
    <property type="match status" value="1"/>
</dbReference>
<dbReference type="GO" id="GO:0015293">
    <property type="term" value="F:symporter activity"/>
    <property type="evidence" value="ECO:0007669"/>
    <property type="project" value="UniProtKB-KW"/>
</dbReference>
<feature type="transmembrane region" description="Helical" evidence="8">
    <location>
        <begin position="131"/>
        <end position="151"/>
    </location>
</feature>
<dbReference type="OMA" id="AMLNHTA"/>
<dbReference type="InterPro" id="IPR011701">
    <property type="entry name" value="MFS"/>
</dbReference>
<dbReference type="STRING" id="30019.A0A0M4EEJ2"/>